<keyword evidence="2" id="KW-1185">Reference proteome</keyword>
<evidence type="ECO:0000313" key="1">
    <source>
        <dbReference type="EMBL" id="KAJ7535464.1"/>
    </source>
</evidence>
<organism evidence="1 2">
    <name type="scientific">Diphasiastrum complanatum</name>
    <name type="common">Issler's clubmoss</name>
    <name type="synonym">Lycopodium complanatum</name>
    <dbReference type="NCBI Taxonomy" id="34168"/>
    <lineage>
        <taxon>Eukaryota</taxon>
        <taxon>Viridiplantae</taxon>
        <taxon>Streptophyta</taxon>
        <taxon>Embryophyta</taxon>
        <taxon>Tracheophyta</taxon>
        <taxon>Lycopodiopsida</taxon>
        <taxon>Lycopodiales</taxon>
        <taxon>Lycopodiaceae</taxon>
        <taxon>Lycopodioideae</taxon>
        <taxon>Diphasiastrum</taxon>
    </lineage>
</organism>
<proteinExistence type="predicted"/>
<sequence length="338" mass="37577">MENLVRRVRSLLVNSVGYVMAGFLLLVLPAMLPWLILYRIFERITREEKIVVGKVVLITGASAGIGRHIALEYATRGAIVVLVARREHLLREVAAKCMANGARDAAICPADVSKQDECKRIVDFTISNFGKLDILVNNAGTAKSGLFAEQKNTDDVKAIMDLDFWGNTLTTKYALNQLRRVRGQVVVISSVAAFVPYPKQAIYNAAKSAIVQFYDTIRAEPVGQDITITVVLPGFVESELTKGGPKDHIPSWWPMLSTPSAARAIVEAAVAGKRYHIVPFWYATWLPYKVFAPELLEWPPRMFLLGKPPTRAVETICNTVLGKDNTQKLFRALPEWVI</sequence>
<comment type="caution">
    <text evidence="1">The sequence shown here is derived from an EMBL/GenBank/DDBJ whole genome shotgun (WGS) entry which is preliminary data.</text>
</comment>
<evidence type="ECO:0000313" key="2">
    <source>
        <dbReference type="Proteomes" id="UP001162992"/>
    </source>
</evidence>
<reference evidence="2" key="1">
    <citation type="journal article" date="2024" name="Proc. Natl. Acad. Sci. U.S.A.">
        <title>Extraordinary preservation of gene collinearity over three hundred million years revealed in homosporous lycophytes.</title>
        <authorList>
            <person name="Li C."/>
            <person name="Wickell D."/>
            <person name="Kuo L.Y."/>
            <person name="Chen X."/>
            <person name="Nie B."/>
            <person name="Liao X."/>
            <person name="Peng D."/>
            <person name="Ji J."/>
            <person name="Jenkins J."/>
            <person name="Williams M."/>
            <person name="Shu S."/>
            <person name="Plott C."/>
            <person name="Barry K."/>
            <person name="Rajasekar S."/>
            <person name="Grimwood J."/>
            <person name="Han X."/>
            <person name="Sun S."/>
            <person name="Hou Z."/>
            <person name="He W."/>
            <person name="Dai G."/>
            <person name="Sun C."/>
            <person name="Schmutz J."/>
            <person name="Leebens-Mack J.H."/>
            <person name="Li F.W."/>
            <person name="Wang L."/>
        </authorList>
    </citation>
    <scope>NUCLEOTIDE SEQUENCE [LARGE SCALE GENOMIC DNA]</scope>
    <source>
        <strain evidence="2">cv. PW_Plant_1</strain>
    </source>
</reference>
<protein>
    <submittedName>
        <fullName evidence="1">Uncharacterized protein</fullName>
    </submittedName>
</protein>
<name>A0ACC2C0Z4_DIPCM</name>
<accession>A0ACC2C0Z4</accession>
<dbReference type="Proteomes" id="UP001162992">
    <property type="component" value="Chromosome 12"/>
</dbReference>
<gene>
    <name evidence="1" type="ORF">O6H91_12G035200</name>
</gene>
<dbReference type="EMBL" id="CM055103">
    <property type="protein sequence ID" value="KAJ7535464.1"/>
    <property type="molecule type" value="Genomic_DNA"/>
</dbReference>